<dbReference type="GO" id="GO:0015288">
    <property type="term" value="F:porin activity"/>
    <property type="evidence" value="ECO:0007669"/>
    <property type="project" value="InterPro"/>
</dbReference>
<dbReference type="Gene3D" id="2.40.160.10">
    <property type="entry name" value="Porin"/>
    <property type="match status" value="1"/>
</dbReference>
<sequence length="301" mass="31346">MTRAFTGAACAALLLAGTAAQAQMVYSTAVSGAINSVDSDLGDGTGYELQTETDLAYGNFTADIDLGYSMVDPDDGSDLSSLTIDLLPKYWITDTWGVGAYYSRDELDLDLGDTIDLDSYGLEGSYRTSGFEASLFVGETDVDGVSGVDTTDYGLRLRGEVGSQLTLFGNMVQSDVDTPAGDTDARSYGIGAGYAFNEQFSGFVAFQGTDVDDTDLQVRSQSIGVNYQTSVQGRPLILTGEYAHADADDGFGTGDGSRVSLGATVLFGNASSKRLPGTTVSSNALKGDRNAISGALGSVGY</sequence>
<accession>A0A8J2ZME5</accession>
<evidence type="ECO:0000256" key="1">
    <source>
        <dbReference type="SAM" id="SignalP"/>
    </source>
</evidence>
<feature type="signal peptide" evidence="1">
    <location>
        <begin position="1"/>
        <end position="22"/>
    </location>
</feature>
<dbReference type="EMBL" id="BMJV01000008">
    <property type="protein sequence ID" value="GGG82983.1"/>
    <property type="molecule type" value="Genomic_DNA"/>
</dbReference>
<feature type="domain" description="Porin" evidence="2">
    <location>
        <begin position="98"/>
        <end position="229"/>
    </location>
</feature>
<dbReference type="Pfam" id="PF13609">
    <property type="entry name" value="Porin_4"/>
    <property type="match status" value="1"/>
</dbReference>
<reference evidence="3" key="1">
    <citation type="journal article" date="2014" name="Int. J. Syst. Evol. Microbiol.">
        <title>Complete genome sequence of Corynebacterium casei LMG S-19264T (=DSM 44701T), isolated from a smear-ripened cheese.</title>
        <authorList>
            <consortium name="US DOE Joint Genome Institute (JGI-PGF)"/>
            <person name="Walter F."/>
            <person name="Albersmeier A."/>
            <person name="Kalinowski J."/>
            <person name="Ruckert C."/>
        </authorList>
    </citation>
    <scope>NUCLEOTIDE SEQUENCE</scope>
    <source>
        <strain evidence="3">CGMCC 1.15762</strain>
    </source>
</reference>
<reference evidence="3" key="2">
    <citation type="submission" date="2020-09" db="EMBL/GenBank/DDBJ databases">
        <authorList>
            <person name="Sun Q."/>
            <person name="Zhou Y."/>
        </authorList>
    </citation>
    <scope>NUCLEOTIDE SEQUENCE</scope>
    <source>
        <strain evidence="3">CGMCC 1.15762</strain>
    </source>
</reference>
<evidence type="ECO:0000259" key="2">
    <source>
        <dbReference type="Pfam" id="PF13609"/>
    </source>
</evidence>
<protein>
    <recommendedName>
        <fullName evidence="2">Porin domain-containing protein</fullName>
    </recommendedName>
</protein>
<keyword evidence="1" id="KW-0732">Signal</keyword>
<dbReference type="AlphaFoldDB" id="A0A8J2ZME5"/>
<dbReference type="GO" id="GO:0016020">
    <property type="term" value="C:membrane"/>
    <property type="evidence" value="ECO:0007669"/>
    <property type="project" value="InterPro"/>
</dbReference>
<dbReference type="InterPro" id="IPR023614">
    <property type="entry name" value="Porin_dom_sf"/>
</dbReference>
<name>A0A8J2ZME5_9RHOB</name>
<organism evidence="3 4">
    <name type="scientific">Salipiger pallidus</name>
    <dbReference type="NCBI Taxonomy" id="1775170"/>
    <lineage>
        <taxon>Bacteria</taxon>
        <taxon>Pseudomonadati</taxon>
        <taxon>Pseudomonadota</taxon>
        <taxon>Alphaproteobacteria</taxon>
        <taxon>Rhodobacterales</taxon>
        <taxon>Roseobacteraceae</taxon>
        <taxon>Salipiger</taxon>
    </lineage>
</organism>
<comment type="caution">
    <text evidence="3">The sequence shown here is derived from an EMBL/GenBank/DDBJ whole genome shotgun (WGS) entry which is preliminary data.</text>
</comment>
<keyword evidence="4" id="KW-1185">Reference proteome</keyword>
<dbReference type="Proteomes" id="UP000617145">
    <property type="component" value="Unassembled WGS sequence"/>
</dbReference>
<dbReference type="InterPro" id="IPR033900">
    <property type="entry name" value="Gram_neg_porin_domain"/>
</dbReference>
<gene>
    <name evidence="3" type="ORF">GCM10011415_35960</name>
</gene>
<proteinExistence type="predicted"/>
<dbReference type="RefSeq" id="WP_188791665.1">
    <property type="nucleotide sequence ID" value="NZ_BMJV01000008.1"/>
</dbReference>
<evidence type="ECO:0000313" key="4">
    <source>
        <dbReference type="Proteomes" id="UP000617145"/>
    </source>
</evidence>
<evidence type="ECO:0000313" key="3">
    <source>
        <dbReference type="EMBL" id="GGG82983.1"/>
    </source>
</evidence>
<dbReference type="SUPFAM" id="SSF56935">
    <property type="entry name" value="Porins"/>
    <property type="match status" value="1"/>
</dbReference>
<feature type="chain" id="PRO_5035275359" description="Porin domain-containing protein" evidence="1">
    <location>
        <begin position="23"/>
        <end position="301"/>
    </location>
</feature>